<evidence type="ECO:0000256" key="2">
    <source>
        <dbReference type="ARBA" id="ARBA00022741"/>
    </source>
</evidence>
<dbReference type="InterPro" id="IPR001174">
    <property type="entry name" value="HddA/FKP"/>
</dbReference>
<dbReference type="InterPro" id="IPR052203">
    <property type="entry name" value="GHMP_Kinase-Related"/>
</dbReference>
<sequence length="280" mass="30764">MELVNDNNDIQHPVINALINNEGLHRGDYSNTGFEVYHFSDMPAFRGLGSSSAFAVGLLNAWGGLYHPHQDKEQLAVEAIMLEQMDLKENVGCQDQWLCALGGVNYLRFPAGRFGGVSPHVEKLSGPGNTDTIAKLSQYIMLVDTKTMRVASYIASTQIDEMPKHEDDMLKMVSLAEQGKCLLEEGDLDEFAKLLHESWQIKKSLSPKITFPEAEHIYDLARKHGALGGKVIGAGGGGYFLLLAEPDTHKAIKEALEGYKCIDNIGFDYEGATVIYKDGG</sequence>
<feature type="domain" description="GHMP kinase N-terminal" evidence="6">
    <location>
        <begin position="27"/>
        <end position="103"/>
    </location>
</feature>
<dbReference type="InterPro" id="IPR013750">
    <property type="entry name" value="GHMP_kinase_C_dom"/>
</dbReference>
<evidence type="ECO:0000256" key="5">
    <source>
        <dbReference type="ARBA" id="ARBA00038121"/>
    </source>
</evidence>
<dbReference type="PRINTS" id="PR00960">
    <property type="entry name" value="LMBPPROTEIN"/>
</dbReference>
<dbReference type="GO" id="GO:0005524">
    <property type="term" value="F:ATP binding"/>
    <property type="evidence" value="ECO:0007669"/>
    <property type="project" value="UniProtKB-KW"/>
</dbReference>
<proteinExistence type="inferred from homology"/>
<organism evidence="8">
    <name type="scientific">viral metagenome</name>
    <dbReference type="NCBI Taxonomy" id="1070528"/>
    <lineage>
        <taxon>unclassified sequences</taxon>
        <taxon>metagenomes</taxon>
        <taxon>organismal metagenomes</taxon>
    </lineage>
</organism>
<name>A0A6M3L6I8_9ZZZZ</name>
<dbReference type="GO" id="GO:0042352">
    <property type="term" value="P:GDP-L-fucose salvage"/>
    <property type="evidence" value="ECO:0007669"/>
    <property type="project" value="TreeGrafter"/>
</dbReference>
<keyword evidence="1" id="KW-0808">Transferase</keyword>
<dbReference type="InterPro" id="IPR006204">
    <property type="entry name" value="GHMP_kinase_N_dom"/>
</dbReference>
<reference evidence="8" key="1">
    <citation type="submission" date="2020-03" db="EMBL/GenBank/DDBJ databases">
        <title>The deep terrestrial virosphere.</title>
        <authorList>
            <person name="Holmfeldt K."/>
            <person name="Nilsson E."/>
            <person name="Simone D."/>
            <person name="Lopez-Fernandez M."/>
            <person name="Wu X."/>
            <person name="de Brujin I."/>
            <person name="Lundin D."/>
            <person name="Andersson A."/>
            <person name="Bertilsson S."/>
            <person name="Dopson M."/>
        </authorList>
    </citation>
    <scope>NUCLEOTIDE SEQUENCE</scope>
    <source>
        <strain evidence="8">MM415B02381</strain>
    </source>
</reference>
<evidence type="ECO:0000256" key="4">
    <source>
        <dbReference type="ARBA" id="ARBA00022840"/>
    </source>
</evidence>
<keyword evidence="3 8" id="KW-0418">Kinase</keyword>
<feature type="domain" description="GHMP kinase C-terminal" evidence="7">
    <location>
        <begin position="183"/>
        <end position="256"/>
    </location>
</feature>
<gene>
    <name evidence="8" type="ORF">MM415B02381_0002</name>
</gene>
<dbReference type="PANTHER" id="PTHR32463:SF0">
    <property type="entry name" value="L-FUCOSE KINASE"/>
    <property type="match status" value="1"/>
</dbReference>
<protein>
    <submittedName>
        <fullName evidence="8">Putative GHMP kinase family protein</fullName>
    </submittedName>
</protein>
<keyword evidence="2" id="KW-0547">Nucleotide-binding</keyword>
<evidence type="ECO:0000256" key="1">
    <source>
        <dbReference type="ARBA" id="ARBA00022679"/>
    </source>
</evidence>
<dbReference type="GO" id="GO:0050201">
    <property type="term" value="F:fucokinase activity"/>
    <property type="evidence" value="ECO:0007669"/>
    <property type="project" value="TreeGrafter"/>
</dbReference>
<keyword evidence="4" id="KW-0067">ATP-binding</keyword>
<dbReference type="InterPro" id="IPR036554">
    <property type="entry name" value="GHMP_kinase_C_sf"/>
</dbReference>
<dbReference type="EMBL" id="MT142909">
    <property type="protein sequence ID" value="QJA90376.1"/>
    <property type="molecule type" value="Genomic_DNA"/>
</dbReference>
<dbReference type="Pfam" id="PF08544">
    <property type="entry name" value="GHMP_kinases_C"/>
    <property type="match status" value="1"/>
</dbReference>
<evidence type="ECO:0000259" key="7">
    <source>
        <dbReference type="Pfam" id="PF08544"/>
    </source>
</evidence>
<dbReference type="Pfam" id="PF00288">
    <property type="entry name" value="GHMP_kinases_N"/>
    <property type="match status" value="1"/>
</dbReference>
<evidence type="ECO:0000256" key="3">
    <source>
        <dbReference type="ARBA" id="ARBA00022777"/>
    </source>
</evidence>
<dbReference type="SUPFAM" id="SSF55060">
    <property type="entry name" value="GHMP Kinase, C-terminal domain"/>
    <property type="match status" value="1"/>
</dbReference>
<dbReference type="Gene3D" id="3.30.230.120">
    <property type="match status" value="1"/>
</dbReference>
<dbReference type="AlphaFoldDB" id="A0A6M3L6I8"/>
<evidence type="ECO:0000259" key="6">
    <source>
        <dbReference type="Pfam" id="PF00288"/>
    </source>
</evidence>
<evidence type="ECO:0000313" key="8">
    <source>
        <dbReference type="EMBL" id="QJA90376.1"/>
    </source>
</evidence>
<dbReference type="InterPro" id="IPR020568">
    <property type="entry name" value="Ribosomal_Su5_D2-typ_SF"/>
</dbReference>
<comment type="similarity">
    <text evidence="5">Belongs to the GHMP kinase family.</text>
</comment>
<dbReference type="PANTHER" id="PTHR32463">
    <property type="entry name" value="L-FUCOSE KINASE"/>
    <property type="match status" value="1"/>
</dbReference>
<accession>A0A6M3L6I8</accession>
<dbReference type="SUPFAM" id="SSF54211">
    <property type="entry name" value="Ribosomal protein S5 domain 2-like"/>
    <property type="match status" value="1"/>
</dbReference>